<name>A0ABU0IAM7_9HYPH</name>
<dbReference type="Gene3D" id="3.40.50.300">
    <property type="entry name" value="P-loop containing nucleotide triphosphate hydrolases"/>
    <property type="match status" value="1"/>
</dbReference>
<dbReference type="InterPro" id="IPR027417">
    <property type="entry name" value="P-loop_NTPase"/>
</dbReference>
<evidence type="ECO:0000313" key="2">
    <source>
        <dbReference type="Proteomes" id="UP001235269"/>
    </source>
</evidence>
<dbReference type="SUPFAM" id="SSF52540">
    <property type="entry name" value="P-loop containing nucleoside triphosphate hydrolases"/>
    <property type="match status" value="1"/>
</dbReference>
<organism evidence="1 2">
    <name type="scientific">Rhizobium paknamense</name>
    <dbReference type="NCBI Taxonomy" id="1206817"/>
    <lineage>
        <taxon>Bacteria</taxon>
        <taxon>Pseudomonadati</taxon>
        <taxon>Pseudomonadota</taxon>
        <taxon>Alphaproteobacteria</taxon>
        <taxon>Hyphomicrobiales</taxon>
        <taxon>Rhizobiaceae</taxon>
        <taxon>Rhizobium/Agrobacterium group</taxon>
        <taxon>Rhizobium</taxon>
    </lineage>
</organism>
<dbReference type="Proteomes" id="UP001235269">
    <property type="component" value="Unassembled WGS sequence"/>
</dbReference>
<evidence type="ECO:0000313" key="1">
    <source>
        <dbReference type="EMBL" id="MDQ0454299.1"/>
    </source>
</evidence>
<protein>
    <recommendedName>
        <fullName evidence="3">Sulfotransferase</fullName>
    </recommendedName>
</protein>
<evidence type="ECO:0008006" key="3">
    <source>
        <dbReference type="Google" id="ProtNLM"/>
    </source>
</evidence>
<comment type="caution">
    <text evidence="1">The sequence shown here is derived from an EMBL/GenBank/DDBJ whole genome shotgun (WGS) entry which is preliminary data.</text>
</comment>
<gene>
    <name evidence="1" type="ORF">QO005_000614</name>
</gene>
<dbReference type="EMBL" id="JAUSWH010000001">
    <property type="protein sequence ID" value="MDQ0454299.1"/>
    <property type="molecule type" value="Genomic_DNA"/>
</dbReference>
<proteinExistence type="predicted"/>
<reference evidence="1 2" key="1">
    <citation type="submission" date="2023-07" db="EMBL/GenBank/DDBJ databases">
        <title>Genomic Encyclopedia of Type Strains, Phase IV (KMG-IV): sequencing the most valuable type-strain genomes for metagenomic binning, comparative biology and taxonomic classification.</title>
        <authorList>
            <person name="Goeker M."/>
        </authorList>
    </citation>
    <scope>NUCLEOTIDE SEQUENCE [LARGE SCALE GENOMIC DNA]</scope>
    <source>
        <strain evidence="1 2">DSM 100301</strain>
    </source>
</reference>
<dbReference type="RefSeq" id="WP_307156477.1">
    <property type="nucleotide sequence ID" value="NZ_JAUSWH010000001.1"/>
</dbReference>
<accession>A0ABU0IAM7</accession>
<sequence>MDGQVKRDTAQSEEQQFQQAMEDIAVLQPHLAHPKGMEALAAMQGRRTLEFAAALSHANPFFLPTMDADSAERLKITLAQLAELTFRARLTASRASQPNILVACAPKSASTFITAALIDALKLLPASLATPTLSPFSSSMLGANLRSQETDELALLRHGLNGLGYVAQHHIRCTPYLAHQMALYNIRPIVTIRNFFDTLVSLDDMYLQWHAGNRAIPTNFFDDGLPAHYAQMPFEERLDMLVSAQAVWYAQFLLSWQMCEKINLVKPLWVSYETDFLGDKAALAARIATFIGGNQGDAEKIAAALVDKRDGDRKRINRGVAGRGADVPQAVREKAMAIFDRYTTSGDMTPLVG</sequence>
<keyword evidence="2" id="KW-1185">Reference proteome</keyword>